<gene>
    <name evidence="3" type="ORF">J2I47_02530</name>
</gene>
<dbReference type="CDD" id="cd00293">
    <property type="entry name" value="USP-like"/>
    <property type="match status" value="2"/>
</dbReference>
<dbReference type="InterPro" id="IPR006016">
    <property type="entry name" value="UspA"/>
</dbReference>
<proteinExistence type="inferred from homology"/>
<dbReference type="PANTHER" id="PTHR46268">
    <property type="entry name" value="STRESS RESPONSE PROTEIN NHAX"/>
    <property type="match status" value="1"/>
</dbReference>
<dbReference type="InterPro" id="IPR006015">
    <property type="entry name" value="Universal_stress_UspA"/>
</dbReference>
<comment type="similarity">
    <text evidence="1">Belongs to the universal stress protein A family.</text>
</comment>
<organism evidence="3 4">
    <name type="scientific">Fibrella rubiginis</name>
    <dbReference type="NCBI Taxonomy" id="2817060"/>
    <lineage>
        <taxon>Bacteria</taxon>
        <taxon>Pseudomonadati</taxon>
        <taxon>Bacteroidota</taxon>
        <taxon>Cytophagia</taxon>
        <taxon>Cytophagales</taxon>
        <taxon>Spirosomataceae</taxon>
        <taxon>Fibrella</taxon>
    </lineage>
</organism>
<keyword evidence="4" id="KW-1185">Reference proteome</keyword>
<name>A0A939GEN1_9BACT</name>
<accession>A0A939GEN1</accession>
<dbReference type="Proteomes" id="UP000664034">
    <property type="component" value="Unassembled WGS sequence"/>
</dbReference>
<dbReference type="PANTHER" id="PTHR46268:SF6">
    <property type="entry name" value="UNIVERSAL STRESS PROTEIN UP12"/>
    <property type="match status" value="1"/>
</dbReference>
<dbReference type="Pfam" id="PF00582">
    <property type="entry name" value="Usp"/>
    <property type="match status" value="2"/>
</dbReference>
<dbReference type="SUPFAM" id="SSF52402">
    <property type="entry name" value="Adenine nucleotide alpha hydrolases-like"/>
    <property type="match status" value="2"/>
</dbReference>
<comment type="caution">
    <text evidence="3">The sequence shown here is derived from an EMBL/GenBank/DDBJ whole genome shotgun (WGS) entry which is preliminary data.</text>
</comment>
<feature type="domain" description="UspA" evidence="2">
    <location>
        <begin position="2"/>
        <end position="147"/>
    </location>
</feature>
<dbReference type="AlphaFoldDB" id="A0A939GEN1"/>
<dbReference type="Gene3D" id="3.40.50.12370">
    <property type="match status" value="1"/>
</dbReference>
<dbReference type="RefSeq" id="WP_207362969.1">
    <property type="nucleotide sequence ID" value="NZ_JAFMYV010000001.1"/>
</dbReference>
<dbReference type="PRINTS" id="PR01438">
    <property type="entry name" value="UNVRSLSTRESS"/>
</dbReference>
<evidence type="ECO:0000313" key="3">
    <source>
        <dbReference type="EMBL" id="MBO0935415.1"/>
    </source>
</evidence>
<sequence length="276" mass="30067">MTTILLATDFSLSAHWATDYARQLAERLHARLVLLHVYDPLPTNAPAHEWLTSTAEAQYVQAIHQLTSLRHELMGAAEERLAISIIARPGSAGVGSPADTILEVALREKADLLVMGLVGDHPHEARLQGSLATGLIPHTPVPLLLVPPGATYHAIQNMVLALDLSAPINSLALDTARQFARLFQATIDIICVEDEPTDTQRVAARHVRKLLQHDPHTFCFLPGYDLPAALDAYFAEAKADLIMLLPKGHTWLHTFLLESVTQQVARLATVPVLAAA</sequence>
<evidence type="ECO:0000313" key="4">
    <source>
        <dbReference type="Proteomes" id="UP000664034"/>
    </source>
</evidence>
<dbReference type="EMBL" id="JAFMYV010000001">
    <property type="protein sequence ID" value="MBO0935415.1"/>
    <property type="molecule type" value="Genomic_DNA"/>
</dbReference>
<evidence type="ECO:0000256" key="1">
    <source>
        <dbReference type="ARBA" id="ARBA00008791"/>
    </source>
</evidence>
<evidence type="ECO:0000259" key="2">
    <source>
        <dbReference type="Pfam" id="PF00582"/>
    </source>
</evidence>
<reference evidence="3" key="1">
    <citation type="submission" date="2021-03" db="EMBL/GenBank/DDBJ databases">
        <title>Fibrella sp. HMF5335 genome sequencing and assembly.</title>
        <authorList>
            <person name="Kang H."/>
            <person name="Kim H."/>
            <person name="Bae S."/>
            <person name="Joh K."/>
        </authorList>
    </citation>
    <scope>NUCLEOTIDE SEQUENCE</scope>
    <source>
        <strain evidence="3">HMF5335</strain>
    </source>
</reference>
<protein>
    <submittedName>
        <fullName evidence="3">Universal stress protein</fullName>
    </submittedName>
</protein>
<feature type="domain" description="UspA" evidence="2">
    <location>
        <begin position="235"/>
        <end position="274"/>
    </location>
</feature>